<dbReference type="EMBL" id="ODAM01000094">
    <property type="protein sequence ID" value="SOQ11888.1"/>
    <property type="molecule type" value="Genomic_DNA"/>
</dbReference>
<dbReference type="GO" id="GO:0006310">
    <property type="term" value="P:DNA recombination"/>
    <property type="evidence" value="ECO:0007669"/>
    <property type="project" value="InterPro"/>
</dbReference>
<gene>
    <name evidence="2" type="ORF">NCPPB2254_03600</name>
</gene>
<name>A0AB38EIE4_9PSED</name>
<accession>A0AB38EIE4</accession>
<feature type="compositionally biased region" description="Basic and acidic residues" evidence="1">
    <location>
        <begin position="189"/>
        <end position="199"/>
    </location>
</feature>
<dbReference type="Proteomes" id="UP000237580">
    <property type="component" value="Unassembled WGS sequence"/>
</dbReference>
<dbReference type="InterPro" id="IPR018330">
    <property type="entry name" value="RecT_fam"/>
</dbReference>
<comment type="caution">
    <text evidence="2">The sequence shown here is derived from an EMBL/GenBank/DDBJ whole genome shotgun (WGS) entry which is preliminary data.</text>
</comment>
<evidence type="ECO:0000256" key="1">
    <source>
        <dbReference type="SAM" id="MobiDB-lite"/>
    </source>
</evidence>
<dbReference type="Pfam" id="PF03837">
    <property type="entry name" value="RecT"/>
    <property type="match status" value="1"/>
</dbReference>
<evidence type="ECO:0000313" key="2">
    <source>
        <dbReference type="EMBL" id="SOQ11888.1"/>
    </source>
</evidence>
<protein>
    <submittedName>
        <fullName evidence="2">Recombinase</fullName>
    </submittedName>
</protein>
<organism evidence="2 3">
    <name type="scientific">Pseudomonas syringae pv. persicae</name>
    <dbReference type="NCBI Taxonomy" id="237306"/>
    <lineage>
        <taxon>Bacteria</taxon>
        <taxon>Pseudomonadati</taxon>
        <taxon>Pseudomonadota</taxon>
        <taxon>Gammaproteobacteria</taxon>
        <taxon>Pseudomonadales</taxon>
        <taxon>Pseudomonadaceae</taxon>
        <taxon>Pseudomonas</taxon>
    </lineage>
</organism>
<dbReference type="InterPro" id="IPR010183">
    <property type="entry name" value="Phage_lambda_Bet"/>
</dbReference>
<dbReference type="AlphaFoldDB" id="A0AB38EIE4"/>
<feature type="region of interest" description="Disordered" evidence="1">
    <location>
        <begin position="181"/>
        <end position="243"/>
    </location>
</feature>
<evidence type="ECO:0000313" key="3">
    <source>
        <dbReference type="Proteomes" id="UP000237580"/>
    </source>
</evidence>
<dbReference type="GO" id="GO:0003677">
    <property type="term" value="F:DNA binding"/>
    <property type="evidence" value="ECO:0007669"/>
    <property type="project" value="InterPro"/>
</dbReference>
<feature type="compositionally biased region" description="Basic and acidic residues" evidence="1">
    <location>
        <begin position="233"/>
        <end position="242"/>
    </location>
</feature>
<sequence>MSALMKQAEHMPAMSEEALVEVLSGSLYPGAARNSVVMVLAYCKAAQLDPMLKPVHIVPIWSKSAGRMIDTVMPGVGLYRIQAARTGQYAGISEPEYGPAVTMNLGGTEVTFPEWCRITVKRQMAGGHVAAFTANERWLENYATAKKDTQAPNAMWLKRAYAQLAKCAEAQALRKAFPEVGSAPTADEMEGKVFEEGPREVNSQRQPEQTPEPPALESYPDEKLQENLPKWRSAVEDGRSSPDHLIATVSSKYTLSEQQIEQIKSLAPIEGESA</sequence>
<proteinExistence type="predicted"/>
<reference evidence="2 3" key="1">
    <citation type="submission" date="2017-11" db="EMBL/GenBank/DDBJ databases">
        <authorList>
            <person name="Blom J."/>
        </authorList>
    </citation>
    <scope>NUCLEOTIDE SEQUENCE [LARGE SCALE GENOMIC DNA]</scope>
    <source>
        <strain evidence="2">NCPPB 2254</strain>
    </source>
</reference>
<dbReference type="NCBIfam" id="TIGR01913">
    <property type="entry name" value="bet_lambda"/>
    <property type="match status" value="1"/>
</dbReference>